<dbReference type="InterPro" id="IPR005162">
    <property type="entry name" value="Retrotrans_gag_dom"/>
</dbReference>
<dbReference type="Gene3D" id="2.40.70.10">
    <property type="entry name" value="Acid Proteases"/>
    <property type="match status" value="1"/>
</dbReference>
<keyword evidence="4" id="KW-1185">Reference proteome</keyword>
<feature type="region of interest" description="Disordered" evidence="1">
    <location>
        <begin position="1"/>
        <end position="70"/>
    </location>
</feature>
<accession>A0A834X7M9</accession>
<evidence type="ECO:0000313" key="3">
    <source>
        <dbReference type="EMBL" id="KAF7839500.1"/>
    </source>
</evidence>
<dbReference type="PANTHER" id="PTHR33067">
    <property type="entry name" value="RNA-DIRECTED DNA POLYMERASE-RELATED"/>
    <property type="match status" value="1"/>
</dbReference>
<feature type="region of interest" description="Disordered" evidence="1">
    <location>
        <begin position="321"/>
        <end position="341"/>
    </location>
</feature>
<sequence length="582" mass="65544">MPRGKMKKRVVETSPPPVRGRRRRGRSIYHSPVRSPISPSSPESTHSEETEMAEQNNRNVSDYATPKLDGLQHGIRRPSIQANNFEIKPTTMQLLQANGQDKEKVWLQSLPEGSISTWEEFAQQFLTKYFPPGKTAKMRNDITSFVLLDNESLYEAWERFKELLRKCPHHGLPKWLQVQTFYNGLSSEIRTSVDVAGGGALMSKPVDAAYTLLETMSSNNHQWHSDRHVHARVAGVQDSDMFASLSSQIAALTKEVKSLGIQGAVKAVSPFVQACENCGEMHTSEQCPLVLESVQYLANRNANNPYSNTYNPGWRNHPNFSWSQNQGAGPSSFARPNNPPGFNIGGFNQQARALPLPTKKKPSLEEMMMSYMSKNDALMQSQNAMADRSIAYPRGIIENVLVKVDKLILPTDFIVLDYEEDKNVPIILGRPFLATGRTIIDVQKGELTMRVQDQEVKFNVFKAMKLPGETEECFHVNVVDNVVDCSVQDDELKYHPIDPSEVFKYPYAEACDVDFVGCAKILKAPPWKIRAPPWCHKPSPSYSREQDWTFMQGLQDNIVHESAITWNFCNATPTPFTPIDPG</sequence>
<feature type="domain" description="Retrotransposon gag" evidence="2">
    <location>
        <begin position="100"/>
        <end position="186"/>
    </location>
</feature>
<name>A0A834X7M9_9FABA</name>
<dbReference type="Proteomes" id="UP000634136">
    <property type="component" value="Unassembled WGS sequence"/>
</dbReference>
<dbReference type="EMBL" id="JAAIUW010000003">
    <property type="protein sequence ID" value="KAF7839500.1"/>
    <property type="molecule type" value="Genomic_DNA"/>
</dbReference>
<feature type="compositionally biased region" description="Low complexity" evidence="1">
    <location>
        <begin position="31"/>
        <end position="44"/>
    </location>
</feature>
<protein>
    <recommendedName>
        <fullName evidence="2">Retrotransposon gag domain-containing protein</fullName>
    </recommendedName>
</protein>
<comment type="caution">
    <text evidence="3">The sequence shown here is derived from an EMBL/GenBank/DDBJ whole genome shotgun (WGS) entry which is preliminary data.</text>
</comment>
<reference evidence="3" key="1">
    <citation type="submission" date="2020-09" db="EMBL/GenBank/DDBJ databases">
        <title>Genome-Enabled Discovery of Anthraquinone Biosynthesis in Senna tora.</title>
        <authorList>
            <person name="Kang S.-H."/>
            <person name="Pandey R.P."/>
            <person name="Lee C.-M."/>
            <person name="Sim J.-S."/>
            <person name="Jeong J.-T."/>
            <person name="Choi B.-S."/>
            <person name="Jung M."/>
            <person name="Ginzburg D."/>
            <person name="Zhao K."/>
            <person name="Won S.Y."/>
            <person name="Oh T.-J."/>
            <person name="Yu Y."/>
            <person name="Kim N.-H."/>
            <person name="Lee O.R."/>
            <person name="Lee T.-H."/>
            <person name="Bashyal P."/>
            <person name="Kim T.-S."/>
            <person name="Lee W.-H."/>
            <person name="Kawkins C."/>
            <person name="Kim C.-K."/>
            <person name="Kim J.S."/>
            <person name="Ahn B.O."/>
            <person name="Rhee S.Y."/>
            <person name="Sohng J.K."/>
        </authorList>
    </citation>
    <scope>NUCLEOTIDE SEQUENCE</scope>
    <source>
        <tissue evidence="3">Leaf</tissue>
    </source>
</reference>
<dbReference type="AlphaFoldDB" id="A0A834X7M9"/>
<evidence type="ECO:0000256" key="1">
    <source>
        <dbReference type="SAM" id="MobiDB-lite"/>
    </source>
</evidence>
<dbReference type="InterPro" id="IPR021109">
    <property type="entry name" value="Peptidase_aspartic_dom_sf"/>
</dbReference>
<evidence type="ECO:0000259" key="2">
    <source>
        <dbReference type="Pfam" id="PF03732"/>
    </source>
</evidence>
<gene>
    <name evidence="3" type="ORF">G2W53_007982</name>
</gene>
<feature type="compositionally biased region" description="Polar residues" evidence="1">
    <location>
        <begin position="53"/>
        <end position="62"/>
    </location>
</feature>
<organism evidence="3 4">
    <name type="scientific">Senna tora</name>
    <dbReference type="NCBI Taxonomy" id="362788"/>
    <lineage>
        <taxon>Eukaryota</taxon>
        <taxon>Viridiplantae</taxon>
        <taxon>Streptophyta</taxon>
        <taxon>Embryophyta</taxon>
        <taxon>Tracheophyta</taxon>
        <taxon>Spermatophyta</taxon>
        <taxon>Magnoliopsida</taxon>
        <taxon>eudicotyledons</taxon>
        <taxon>Gunneridae</taxon>
        <taxon>Pentapetalae</taxon>
        <taxon>rosids</taxon>
        <taxon>fabids</taxon>
        <taxon>Fabales</taxon>
        <taxon>Fabaceae</taxon>
        <taxon>Caesalpinioideae</taxon>
        <taxon>Cassia clade</taxon>
        <taxon>Senna</taxon>
    </lineage>
</organism>
<evidence type="ECO:0000313" key="4">
    <source>
        <dbReference type="Proteomes" id="UP000634136"/>
    </source>
</evidence>
<dbReference type="OrthoDB" id="1923650at2759"/>
<dbReference type="PANTHER" id="PTHR33067:SF9">
    <property type="entry name" value="RNA-DIRECTED DNA POLYMERASE"/>
    <property type="match status" value="1"/>
</dbReference>
<proteinExistence type="predicted"/>
<dbReference type="Pfam" id="PF03732">
    <property type="entry name" value="Retrotrans_gag"/>
    <property type="match status" value="1"/>
</dbReference>